<feature type="transmembrane region" description="Helical" evidence="2">
    <location>
        <begin position="48"/>
        <end position="72"/>
    </location>
</feature>
<dbReference type="InParanoid" id="A0A212RDS0"/>
<gene>
    <name evidence="3" type="ORF">SAMN02746019_00012350</name>
</gene>
<dbReference type="RefSeq" id="WP_088571887.1">
    <property type="nucleotide sequence ID" value="NZ_FYEK01000044.1"/>
</dbReference>
<proteinExistence type="predicted"/>
<keyword evidence="2" id="KW-0812">Transmembrane</keyword>
<evidence type="ECO:0008006" key="5">
    <source>
        <dbReference type="Google" id="ProtNLM"/>
    </source>
</evidence>
<keyword evidence="2" id="KW-0472">Membrane</keyword>
<protein>
    <recommendedName>
        <fullName evidence="5">DUF4179 domain-containing protein</fullName>
    </recommendedName>
</protein>
<evidence type="ECO:0000313" key="4">
    <source>
        <dbReference type="Proteomes" id="UP000197025"/>
    </source>
</evidence>
<evidence type="ECO:0000256" key="2">
    <source>
        <dbReference type="SAM" id="Phobius"/>
    </source>
</evidence>
<name>A0A212RDS0_9CHLR</name>
<organism evidence="3 4">
    <name type="scientific">Thermoflexus hugenholtzii JAD2</name>
    <dbReference type="NCBI Taxonomy" id="877466"/>
    <lineage>
        <taxon>Bacteria</taxon>
        <taxon>Bacillati</taxon>
        <taxon>Chloroflexota</taxon>
        <taxon>Thermoflexia</taxon>
        <taxon>Thermoflexales</taxon>
        <taxon>Thermoflexaceae</taxon>
        <taxon>Thermoflexus</taxon>
    </lineage>
</organism>
<feature type="region of interest" description="Disordered" evidence="1">
    <location>
        <begin position="332"/>
        <end position="377"/>
    </location>
</feature>
<reference evidence="4" key="1">
    <citation type="submission" date="2017-06" db="EMBL/GenBank/DDBJ databases">
        <authorList>
            <person name="Varghese N."/>
            <person name="Submissions S."/>
        </authorList>
    </citation>
    <scope>NUCLEOTIDE SEQUENCE [LARGE SCALE GENOMIC DNA]</scope>
    <source>
        <strain evidence="4">JAD2</strain>
    </source>
</reference>
<evidence type="ECO:0000256" key="1">
    <source>
        <dbReference type="SAM" id="MobiDB-lite"/>
    </source>
</evidence>
<evidence type="ECO:0000313" key="3">
    <source>
        <dbReference type="EMBL" id="SNB70445.1"/>
    </source>
</evidence>
<keyword evidence="4" id="KW-1185">Reference proteome</keyword>
<dbReference type="Proteomes" id="UP000197025">
    <property type="component" value="Unassembled WGS sequence"/>
</dbReference>
<feature type="compositionally biased region" description="Polar residues" evidence="1">
    <location>
        <begin position="368"/>
        <end position="377"/>
    </location>
</feature>
<dbReference type="AlphaFoldDB" id="A0A212RDS0"/>
<accession>A0A212RDS0</accession>
<dbReference type="OrthoDB" id="147994at2"/>
<dbReference type="EMBL" id="FYEK01000044">
    <property type="protein sequence ID" value="SNB70445.1"/>
    <property type="molecule type" value="Genomic_DNA"/>
</dbReference>
<sequence length="377" mass="41717">MDERELSRWLREIAEEGIPRSPDLWPAIRERIASPASRKARRWRSGGWPAWGIPLILVALAIGAVASAGSLWKSFVLSHGPEGALSVQPLHLQQEQGGYRVLLEWAYADWNAIRIGYRVQGPLDPGQRAALSEVLLTDESGRSFPLEMEEGLIGASEAMRIALPPGEQASILSFEGWAYAPLPDPLRLRLRLRLVIDLPSGIREERGPFDFDFRIPVHPGVIREDRRTVVANGVAVTMERAVIAPSGVRARICFPPPDPRRVWRPLPDSGAVREEGDGCFRVFFFPRPGVAAPAPGALRILELIGVDPRGQDEPLRLPGPWVFPLDLSGSEVPSRRSSGMPDAHFSDHRPRHPVFGGDPYPFRPDSVQELSGTSIRL</sequence>
<keyword evidence="2" id="KW-1133">Transmembrane helix</keyword>